<dbReference type="PANTHER" id="PTHR24123">
    <property type="entry name" value="ANKYRIN REPEAT-CONTAINING"/>
    <property type="match status" value="1"/>
</dbReference>
<reference evidence="5" key="1">
    <citation type="journal article" date="2023" name="Mol. Phylogenet. Evol.">
        <title>Genome-scale phylogeny and comparative genomics of the fungal order Sordariales.</title>
        <authorList>
            <person name="Hensen N."/>
            <person name="Bonometti L."/>
            <person name="Westerberg I."/>
            <person name="Brannstrom I.O."/>
            <person name="Guillou S."/>
            <person name="Cros-Aarteil S."/>
            <person name="Calhoun S."/>
            <person name="Haridas S."/>
            <person name="Kuo A."/>
            <person name="Mondo S."/>
            <person name="Pangilinan J."/>
            <person name="Riley R."/>
            <person name="LaButti K."/>
            <person name="Andreopoulos B."/>
            <person name="Lipzen A."/>
            <person name="Chen C."/>
            <person name="Yan M."/>
            <person name="Daum C."/>
            <person name="Ng V."/>
            <person name="Clum A."/>
            <person name="Steindorff A."/>
            <person name="Ohm R.A."/>
            <person name="Martin F."/>
            <person name="Silar P."/>
            <person name="Natvig D.O."/>
            <person name="Lalanne C."/>
            <person name="Gautier V."/>
            <person name="Ament-Velasquez S.L."/>
            <person name="Kruys A."/>
            <person name="Hutchinson M.I."/>
            <person name="Powell A.J."/>
            <person name="Barry K."/>
            <person name="Miller A.N."/>
            <person name="Grigoriev I.V."/>
            <person name="Debuchy R."/>
            <person name="Gladieux P."/>
            <person name="Hiltunen Thoren M."/>
            <person name="Johannesson H."/>
        </authorList>
    </citation>
    <scope>NUCLEOTIDE SEQUENCE</scope>
    <source>
        <strain evidence="5">PSN243</strain>
    </source>
</reference>
<feature type="repeat" description="ANK" evidence="3">
    <location>
        <begin position="585"/>
        <end position="617"/>
    </location>
</feature>
<keyword evidence="1" id="KW-0677">Repeat</keyword>
<feature type="repeat" description="ANK" evidence="3">
    <location>
        <begin position="903"/>
        <end position="935"/>
    </location>
</feature>
<dbReference type="InterPro" id="IPR036770">
    <property type="entry name" value="Ankyrin_rpt-contain_sf"/>
</dbReference>
<evidence type="ECO:0000256" key="1">
    <source>
        <dbReference type="ARBA" id="ARBA00022737"/>
    </source>
</evidence>
<dbReference type="PRINTS" id="PR01415">
    <property type="entry name" value="ANKYRIN"/>
</dbReference>
<sequence>MKWRRPEVEEGILESTCSWILQNEDFNHWFHHRRGLFWVQGKPGSEKSTLMAFIYQHLTNDKGKGLGGKKQDIKLEHFFMGRGDVTQRSRNGMLRSLLHQLLQDDEQVQRATLHKLGDKMPLGEFNKDWSWTDQELKKLLHENILDAATRRTVTIIVDALDESGAQAQTILQDFHNLHDKLAKAGTAANVRVCISCRHYPVFHTAPCLGVVVEDHNLADIKLYLDHHLNRRLSCHLEDTPAAELTRLKEEIARMASGLFLWVRLVVDIVDWSRNLPTIRAQVTNLPRGGLHSLFESILVERIEHDNRPKALQLLQWISLAARPLTVVELRYAMASDNKESASDPKWFETDTVFSETSNFRMATQVNVLSGGLATVRDSQSTEGDGGKVQFIHESVKQYLLEGKGLYKFLTLPGLKAELSILGDASAGNSESAMLIATGHHRLLSSCLNHYKWTCAHPLQTFNESQMLWRYGRGNASAHRPSLGYVIEFLFYHVEHVSQTSPKDLSDELRKPGCDFRKWSDLYRKMGKVQSRYWPSVGSALLHMSCRLNLKSTIELLITSKDGANIIERGDEFGNTALRPDTRNDKGMTTLEIASINGNEHIVDQLLEEGANIDQTVGDAGTILQAAALRGDVKMVKRFLDNGANVNVSSGRPGSALQAASSSGYIDVVELLLRPEYGADINLAGGEYGTALQTAAFRGHTAIIDKLLGKGADFNVSGGLLGSALQAACFGGRIAVVRKLLGAYAVRIDMEGGHYGSALQAAAARGHTAIVKILLQNEANINVNGGAKGSPLQLAISSQTDEVDFTISSQLDEVVALLLDRDADVNVRGGEHGTALQAACITLWGRPNGRETIQRLLDVGADVNERGGAADSALIRTIVDQEATEDDVERLLKRGADPSIQGDKGRTGLYHAALRGIPDIVELLLRYGANAGGCDDFNSTPLHAVAESGYGFPSAQDHVRIAQMLLDSGADVNAKDARGQAPLAIAAASALTELVRLLLDTPGIDIETTDKDGATPLMRTVWRT</sequence>
<dbReference type="Pfam" id="PF24883">
    <property type="entry name" value="NPHP3_N"/>
    <property type="match status" value="1"/>
</dbReference>
<name>A0AAV9GMY0_9PEZI</name>
<dbReference type="PANTHER" id="PTHR24123:SF33">
    <property type="entry name" value="PROTEIN HOS4"/>
    <property type="match status" value="1"/>
</dbReference>
<feature type="repeat" description="ANK" evidence="3">
    <location>
        <begin position="618"/>
        <end position="650"/>
    </location>
</feature>
<dbReference type="Pfam" id="PF12796">
    <property type="entry name" value="Ank_2"/>
    <property type="match status" value="3"/>
</dbReference>
<keyword evidence="2 3" id="KW-0040">ANK repeat</keyword>
<feature type="non-terminal residue" evidence="5">
    <location>
        <position position="1023"/>
    </location>
</feature>
<feature type="repeat" description="ANK" evidence="3">
    <location>
        <begin position="686"/>
        <end position="718"/>
    </location>
</feature>
<evidence type="ECO:0000256" key="3">
    <source>
        <dbReference type="PROSITE-ProRule" id="PRU00023"/>
    </source>
</evidence>
<protein>
    <submittedName>
        <fullName evidence="5">Ankyrin repeat-containing domain protein</fullName>
    </submittedName>
</protein>
<dbReference type="InterPro" id="IPR027417">
    <property type="entry name" value="P-loop_NTPase"/>
</dbReference>
<organism evidence="5 6">
    <name type="scientific">Podospora aff. communis PSN243</name>
    <dbReference type="NCBI Taxonomy" id="3040156"/>
    <lineage>
        <taxon>Eukaryota</taxon>
        <taxon>Fungi</taxon>
        <taxon>Dikarya</taxon>
        <taxon>Ascomycota</taxon>
        <taxon>Pezizomycotina</taxon>
        <taxon>Sordariomycetes</taxon>
        <taxon>Sordariomycetidae</taxon>
        <taxon>Sordariales</taxon>
        <taxon>Podosporaceae</taxon>
        <taxon>Podospora</taxon>
    </lineage>
</organism>
<evidence type="ECO:0000313" key="5">
    <source>
        <dbReference type="EMBL" id="KAK4449552.1"/>
    </source>
</evidence>
<keyword evidence="6" id="KW-1185">Reference proteome</keyword>
<dbReference type="SUPFAM" id="SSF52540">
    <property type="entry name" value="P-loop containing nucleoside triphosphate hydrolases"/>
    <property type="match status" value="1"/>
</dbReference>
<evidence type="ECO:0000259" key="4">
    <source>
        <dbReference type="Pfam" id="PF24883"/>
    </source>
</evidence>
<evidence type="ECO:0000313" key="6">
    <source>
        <dbReference type="Proteomes" id="UP001321760"/>
    </source>
</evidence>
<reference evidence="5" key="2">
    <citation type="submission" date="2023-05" db="EMBL/GenBank/DDBJ databases">
        <authorList>
            <consortium name="Lawrence Berkeley National Laboratory"/>
            <person name="Steindorff A."/>
            <person name="Hensen N."/>
            <person name="Bonometti L."/>
            <person name="Westerberg I."/>
            <person name="Brannstrom I.O."/>
            <person name="Guillou S."/>
            <person name="Cros-Aarteil S."/>
            <person name="Calhoun S."/>
            <person name="Haridas S."/>
            <person name="Kuo A."/>
            <person name="Mondo S."/>
            <person name="Pangilinan J."/>
            <person name="Riley R."/>
            <person name="Labutti K."/>
            <person name="Andreopoulos B."/>
            <person name="Lipzen A."/>
            <person name="Chen C."/>
            <person name="Yanf M."/>
            <person name="Daum C."/>
            <person name="Ng V."/>
            <person name="Clum A."/>
            <person name="Ohm R."/>
            <person name="Martin F."/>
            <person name="Silar P."/>
            <person name="Natvig D."/>
            <person name="Lalanne C."/>
            <person name="Gautier V."/>
            <person name="Ament-Velasquez S.L."/>
            <person name="Kruys A."/>
            <person name="Hutchinson M.I."/>
            <person name="Powell A.J."/>
            <person name="Barry K."/>
            <person name="Miller A.N."/>
            <person name="Grigoriev I.V."/>
            <person name="Debuchy R."/>
            <person name="Gladieux P."/>
            <person name="Thoren M.H."/>
            <person name="Johannesson H."/>
        </authorList>
    </citation>
    <scope>NUCLEOTIDE SEQUENCE</scope>
    <source>
        <strain evidence="5">PSN243</strain>
    </source>
</reference>
<dbReference type="AlphaFoldDB" id="A0AAV9GMY0"/>
<dbReference type="Gene3D" id="1.25.40.20">
    <property type="entry name" value="Ankyrin repeat-containing domain"/>
    <property type="match status" value="2"/>
</dbReference>
<dbReference type="EMBL" id="MU865936">
    <property type="protein sequence ID" value="KAK4449552.1"/>
    <property type="molecule type" value="Genomic_DNA"/>
</dbReference>
<proteinExistence type="predicted"/>
<dbReference type="InterPro" id="IPR056884">
    <property type="entry name" value="NPHP3-like_N"/>
</dbReference>
<dbReference type="InterPro" id="IPR051165">
    <property type="entry name" value="Multifunctional_ANK_Repeat"/>
</dbReference>
<dbReference type="Proteomes" id="UP001321760">
    <property type="component" value="Unassembled WGS sequence"/>
</dbReference>
<dbReference type="SUPFAM" id="SSF48403">
    <property type="entry name" value="Ankyrin repeat"/>
    <property type="match status" value="2"/>
</dbReference>
<evidence type="ECO:0000256" key="2">
    <source>
        <dbReference type="ARBA" id="ARBA00023043"/>
    </source>
</evidence>
<feature type="repeat" description="ANK" evidence="3">
    <location>
        <begin position="753"/>
        <end position="785"/>
    </location>
</feature>
<gene>
    <name evidence="5" type="ORF">QBC34DRAFT_462726</name>
</gene>
<dbReference type="SMART" id="SM00248">
    <property type="entry name" value="ANK"/>
    <property type="match status" value="12"/>
</dbReference>
<feature type="repeat" description="ANK" evidence="3">
    <location>
        <begin position="936"/>
        <end position="976"/>
    </location>
</feature>
<feature type="domain" description="Nephrocystin 3-like N-terminal" evidence="4">
    <location>
        <begin position="16"/>
        <end position="197"/>
    </location>
</feature>
<dbReference type="PROSITE" id="PS50297">
    <property type="entry name" value="ANK_REP_REGION"/>
    <property type="match status" value="6"/>
</dbReference>
<accession>A0AAV9GMY0</accession>
<dbReference type="PROSITE" id="PS50088">
    <property type="entry name" value="ANK_REPEAT"/>
    <property type="match status" value="6"/>
</dbReference>
<comment type="caution">
    <text evidence="5">The sequence shown here is derived from an EMBL/GenBank/DDBJ whole genome shotgun (WGS) entry which is preliminary data.</text>
</comment>
<dbReference type="InterPro" id="IPR002110">
    <property type="entry name" value="Ankyrin_rpt"/>
</dbReference>
<dbReference type="Gene3D" id="3.40.50.300">
    <property type="entry name" value="P-loop containing nucleotide triphosphate hydrolases"/>
    <property type="match status" value="1"/>
</dbReference>